<proteinExistence type="predicted"/>
<evidence type="ECO:0000256" key="3">
    <source>
        <dbReference type="ARBA" id="ARBA00022989"/>
    </source>
</evidence>
<dbReference type="Pfam" id="PF04335">
    <property type="entry name" value="VirB8"/>
    <property type="match status" value="1"/>
</dbReference>
<dbReference type="EMBL" id="JRMP02000029">
    <property type="protein sequence ID" value="TLD91741.1"/>
    <property type="molecule type" value="Genomic_DNA"/>
</dbReference>
<dbReference type="Proteomes" id="UP000029714">
    <property type="component" value="Unassembled WGS sequence"/>
</dbReference>
<evidence type="ECO:0000256" key="1">
    <source>
        <dbReference type="ARBA" id="ARBA00004167"/>
    </source>
</evidence>
<dbReference type="AlphaFoldDB" id="A0A099BA66"/>
<dbReference type="EMBL" id="QBIU01000002">
    <property type="protein sequence ID" value="MWV70203.1"/>
    <property type="molecule type" value="Genomic_DNA"/>
</dbReference>
<dbReference type="InterPro" id="IPR007430">
    <property type="entry name" value="VirB8"/>
</dbReference>
<dbReference type="SUPFAM" id="SSF54427">
    <property type="entry name" value="NTF2-like"/>
    <property type="match status" value="1"/>
</dbReference>
<organism evidence="8 9">
    <name type="scientific">Helicobacter saguini</name>
    <dbReference type="NCBI Taxonomy" id="1548018"/>
    <lineage>
        <taxon>Bacteria</taxon>
        <taxon>Pseudomonadati</taxon>
        <taxon>Campylobacterota</taxon>
        <taxon>Epsilonproteobacteria</taxon>
        <taxon>Campylobacterales</taxon>
        <taxon>Helicobacteraceae</taxon>
        <taxon>Helicobacter</taxon>
    </lineage>
</organism>
<evidence type="ECO:0000313" key="8">
    <source>
        <dbReference type="EMBL" id="TLD91741.1"/>
    </source>
</evidence>
<accession>A0A099BA66</accession>
<protein>
    <submittedName>
        <fullName evidence="8">Virulence protein</fullName>
    </submittedName>
</protein>
<comment type="subcellular location">
    <subcellularLocation>
        <location evidence="1">Membrane</location>
        <topology evidence="1">Single-pass membrane protein</topology>
    </subcellularLocation>
</comment>
<dbReference type="GO" id="GO:0016020">
    <property type="term" value="C:membrane"/>
    <property type="evidence" value="ECO:0007669"/>
    <property type="project" value="UniProtKB-SubCell"/>
</dbReference>
<dbReference type="Proteomes" id="UP000477070">
    <property type="component" value="Unassembled WGS sequence"/>
</dbReference>
<dbReference type="STRING" id="1548018.LS64_02610"/>
<evidence type="ECO:0000256" key="4">
    <source>
        <dbReference type="ARBA" id="ARBA00023136"/>
    </source>
</evidence>
<keyword evidence="2 5" id="KW-0812">Transmembrane</keyword>
<reference evidence="8 9" key="1">
    <citation type="journal article" date="2014" name="Genome Announc.">
        <title>Draft genome sequences of eight enterohepatic helicobacter species isolated from both laboratory and wild rodents.</title>
        <authorList>
            <person name="Sheh A."/>
            <person name="Shen Z."/>
            <person name="Fox J.G."/>
        </authorList>
    </citation>
    <scope>NUCLEOTIDE SEQUENCE [LARGE SCALE GENOMIC DNA]</scope>
    <source>
        <strain evidence="8 9">MIT 97-6194</strain>
    </source>
</reference>
<reference evidence="8" key="3">
    <citation type="submission" date="2018-04" db="EMBL/GenBank/DDBJ databases">
        <authorList>
            <person name="Sheh A."/>
            <person name="Shen Z."/>
            <person name="Mannion A.J."/>
            <person name="Fox J.G."/>
        </authorList>
    </citation>
    <scope>NUCLEOTIDE SEQUENCE</scope>
    <source>
        <strain evidence="8">MIT 97-6194</strain>
    </source>
</reference>
<name>A0A099BA66_9HELI</name>
<reference evidence="8 9" key="2">
    <citation type="journal article" date="2016" name="Infect. Immun.">
        <title>Helicobacter saguini, a Novel Helicobacter Isolated from Cotton-Top Tamarins with Ulcerative Colitis, Has Proinflammatory Properties and Induces Typhlocolitis and Dysplasia in Gnotobiotic IL-10-/- Mice.</title>
        <authorList>
            <person name="Shen Z."/>
            <person name="Mannion A."/>
            <person name="Whary M.T."/>
            <person name="Muthupalani S."/>
            <person name="Sheh A."/>
            <person name="Feng Y."/>
            <person name="Gong G."/>
            <person name="Vandamme P."/>
            <person name="Holcombe H.R."/>
            <person name="Paster B.J."/>
            <person name="Fox J.G."/>
        </authorList>
    </citation>
    <scope>NUCLEOTIDE SEQUENCE [LARGE SCALE GENOMIC DNA]</scope>
    <source>
        <strain evidence="8 9">MIT 97-6194</strain>
    </source>
</reference>
<feature type="transmembrane region" description="Helical" evidence="5">
    <location>
        <begin position="25"/>
        <end position="47"/>
    </location>
</feature>
<evidence type="ECO:0000313" key="7">
    <source>
        <dbReference type="EMBL" id="MWV70203.1"/>
    </source>
</evidence>
<keyword evidence="4 5" id="KW-0472">Membrane</keyword>
<dbReference type="Gene3D" id="3.10.450.230">
    <property type="entry name" value="VirB8 protein"/>
    <property type="match status" value="1"/>
</dbReference>
<gene>
    <name evidence="7" type="ORF">DCO61_09375</name>
    <name evidence="8" type="ORF">LS64_011475</name>
</gene>
<dbReference type="OrthoDB" id="5353980at2"/>
<evidence type="ECO:0000256" key="5">
    <source>
        <dbReference type="SAM" id="Phobius"/>
    </source>
</evidence>
<dbReference type="InterPro" id="IPR032710">
    <property type="entry name" value="NTF2-like_dom_sf"/>
</dbReference>
<keyword evidence="3 5" id="KW-1133">Transmembrane helix</keyword>
<evidence type="ECO:0000313" key="9">
    <source>
        <dbReference type="Proteomes" id="UP000029714"/>
    </source>
</evidence>
<reference evidence="7 10" key="4">
    <citation type="submission" date="2019-12" db="EMBL/GenBank/DDBJ databases">
        <title>Multi-Generational Helicobacter saguini Isolates.</title>
        <authorList>
            <person name="Mannion A."/>
            <person name="Shen Z."/>
            <person name="Fox J.G."/>
        </authorList>
    </citation>
    <scope>NUCLEOTIDE SEQUENCE [LARGE SCALE GENOMIC DNA]</scope>
    <source>
        <strain evidence="7">16-048</strain>
        <strain evidence="10">16-048 (F4)</strain>
    </source>
</reference>
<evidence type="ECO:0000256" key="2">
    <source>
        <dbReference type="ARBA" id="ARBA00022692"/>
    </source>
</evidence>
<keyword evidence="9" id="KW-1185">Reference proteome</keyword>
<sequence>MYEDRELKTDPNYIFRTERNVKSYMFLWILTLSLIIVLLVIGFFVLLPLKQKEPYLVFFSNADTNFVRVEQANYNIRADEALLKSIIASYLINRETINRIDDVERYEKVRQQSSKQVWEVFEKIVKQDGSIYSSKDIYRDVKIVNLSILSNNVANIDFVANTRAGASRMNNMKRYRATIGYDFVNQELSFDSVPENPSGFVVNGYALTEIYEDNNK</sequence>
<dbReference type="RefSeq" id="WP_034570226.1">
    <property type="nucleotide sequence ID" value="NZ_JRMP02000029.1"/>
</dbReference>
<dbReference type="CDD" id="cd16424">
    <property type="entry name" value="VirB8"/>
    <property type="match status" value="1"/>
</dbReference>
<comment type="caution">
    <text evidence="8">The sequence shown here is derived from an EMBL/GenBank/DDBJ whole genome shotgun (WGS) entry which is preliminary data.</text>
</comment>
<evidence type="ECO:0000313" key="10">
    <source>
        <dbReference type="Proteomes" id="UP000477070"/>
    </source>
</evidence>
<feature type="domain" description="Bacterial virulence protein VirB8" evidence="6">
    <location>
        <begin position="25"/>
        <end position="208"/>
    </location>
</feature>
<evidence type="ECO:0000259" key="6">
    <source>
        <dbReference type="Pfam" id="PF04335"/>
    </source>
</evidence>